<keyword evidence="5" id="KW-0288">FMN</keyword>
<keyword evidence="9" id="KW-0560">Oxidoreductase</keyword>
<evidence type="ECO:0000256" key="11">
    <source>
        <dbReference type="ARBA" id="ARBA00039088"/>
    </source>
</evidence>
<evidence type="ECO:0000259" key="14">
    <source>
        <dbReference type="PROSITE" id="PS50902"/>
    </source>
</evidence>
<dbReference type="CDD" id="cd06203">
    <property type="entry name" value="methionine_synthase_red"/>
    <property type="match status" value="1"/>
</dbReference>
<evidence type="ECO:0000313" key="17">
    <source>
        <dbReference type="Proteomes" id="UP001623349"/>
    </source>
</evidence>
<keyword evidence="10" id="KW-0486">Methionine biosynthesis</keyword>
<evidence type="ECO:0000256" key="6">
    <source>
        <dbReference type="ARBA" id="ARBA00022691"/>
    </source>
</evidence>
<dbReference type="PROSITE" id="PS51384">
    <property type="entry name" value="FAD_FR"/>
    <property type="match status" value="1"/>
</dbReference>
<keyword evidence="7" id="KW-0274">FAD</keyword>
<evidence type="ECO:0000256" key="13">
    <source>
        <dbReference type="SAM" id="MobiDB-lite"/>
    </source>
</evidence>
<dbReference type="InterPro" id="IPR017938">
    <property type="entry name" value="Riboflavin_synthase-like_b-brl"/>
</dbReference>
<dbReference type="Pfam" id="PF00258">
    <property type="entry name" value="Flavodoxin_1"/>
    <property type="match status" value="2"/>
</dbReference>
<dbReference type="InterPro" id="IPR001709">
    <property type="entry name" value="Flavoprot_Pyr_Nucl_cyt_Rdtase"/>
</dbReference>
<dbReference type="Gene3D" id="1.20.990.10">
    <property type="entry name" value="NADPH-cytochrome p450 Reductase, Chain A, domain 3"/>
    <property type="match status" value="1"/>
</dbReference>
<dbReference type="Pfam" id="PF00667">
    <property type="entry name" value="FAD_binding_1"/>
    <property type="match status" value="1"/>
</dbReference>
<keyword evidence="3" id="KW-0028">Amino-acid biosynthesis</keyword>
<proteinExistence type="predicted"/>
<dbReference type="InterPro" id="IPR001433">
    <property type="entry name" value="OxRdtase_FAD/NAD-bd"/>
</dbReference>
<keyword evidence="6" id="KW-0949">S-adenosyl-L-methionine</keyword>
<dbReference type="Gene3D" id="2.40.30.10">
    <property type="entry name" value="Translation factors"/>
    <property type="match status" value="1"/>
</dbReference>
<evidence type="ECO:0000256" key="8">
    <source>
        <dbReference type="ARBA" id="ARBA00022857"/>
    </source>
</evidence>
<dbReference type="Gene3D" id="3.40.50.80">
    <property type="entry name" value="Nucleotide-binding domain of ferredoxin-NADP reductase (FNR) module"/>
    <property type="match status" value="1"/>
</dbReference>
<dbReference type="InterPro" id="IPR008254">
    <property type="entry name" value="Flavodoxin/NO_synth"/>
</dbReference>
<dbReference type="Pfam" id="PF00175">
    <property type="entry name" value="NAD_binding_1"/>
    <property type="match status" value="1"/>
</dbReference>
<keyword evidence="17" id="KW-1185">Reference proteome</keyword>
<sequence>MRRFLLLYATQRGQAKAIAEEISEQAVSHGFSADLHCISESEKYDLKTETSPLVMVVSTTGTGEPPDTARKFVKEIHAKTLPTDFFAHLRYGLLGVPGCAAQKWRILLGENQYLRLCRLHGITAAGVSLCSPGCPGTHSADQAGLELKKSTCFCLPSAGIKGLGDSEYTYFCNGGKVIDKRLQELGAQHFYDTGHADDCVGLELVVEPWIDGLWAALTKHFKSLGGQEDMRGALPQTSDAPLSMAVKPELLHIQSQVELLRLEDVGQRDSEPQGLNETNRSQPGRTEDLDSSLVHSVPPLSQSSLSIPARGHPRKPSICAVSGSNFSSSNFKSCSADDKRYHKDHSTVGTGHFSRLDSEFKTSASLRCPSDEIEGKIEFPHQPGDSFNVICPNSGAEVESLLQRLQLVHKRAHRVSLKMKTDTKKKGATLPQHVPEGSSLQFILTWCLEIRAVPKKAFVRALAEHTSSATEKRRLQELCSRQGAADYNRFIRDASACLLDLLLAFPSCRPPLSLLLEHLPKLQPRPYSCASSSLLHPDKLHFVFNVVEFPPSTSAASPRRGVCTGWLATLAAPLLQPSTEVSSADSGGALTPKIPISPRATNCFHLPDDPSAPILLVGPGAGVAPFIGFLQHREKLQELHPDGNFGAVWLFFGCRHKDRDYLFREELQRFLKAGVLTHLKVSFSRDAAPEDEEAPAKYVQDNLQRHSQQVARTLLQEDGYIYVCGDAKNMAKDVHDTLVEIISKEARVDRLEAVKTLAALKQASRYLQDVWS</sequence>
<dbReference type="SUPFAM" id="SSF52218">
    <property type="entry name" value="Flavoproteins"/>
    <property type="match status" value="2"/>
</dbReference>
<evidence type="ECO:0000256" key="9">
    <source>
        <dbReference type="ARBA" id="ARBA00023002"/>
    </source>
</evidence>
<evidence type="ECO:0000256" key="3">
    <source>
        <dbReference type="ARBA" id="ARBA00022605"/>
    </source>
</evidence>
<dbReference type="Proteomes" id="UP001623349">
    <property type="component" value="Unassembled WGS sequence"/>
</dbReference>
<evidence type="ECO:0000256" key="1">
    <source>
        <dbReference type="ARBA" id="ARBA00001917"/>
    </source>
</evidence>
<dbReference type="InterPro" id="IPR003097">
    <property type="entry name" value="CysJ-like_FAD-binding"/>
</dbReference>
<dbReference type="EMBL" id="BAAFST010000013">
    <property type="protein sequence ID" value="GAB1298342.1"/>
    <property type="molecule type" value="Genomic_DNA"/>
</dbReference>
<organism evidence="16 17">
    <name type="scientific">Apodemus speciosus</name>
    <name type="common">Large Japanese field mouse</name>
    <dbReference type="NCBI Taxonomy" id="105296"/>
    <lineage>
        <taxon>Eukaryota</taxon>
        <taxon>Metazoa</taxon>
        <taxon>Chordata</taxon>
        <taxon>Craniata</taxon>
        <taxon>Vertebrata</taxon>
        <taxon>Euteleostomi</taxon>
        <taxon>Mammalia</taxon>
        <taxon>Eutheria</taxon>
        <taxon>Euarchontoglires</taxon>
        <taxon>Glires</taxon>
        <taxon>Rodentia</taxon>
        <taxon>Myomorpha</taxon>
        <taxon>Muroidea</taxon>
        <taxon>Muridae</taxon>
        <taxon>Murinae</taxon>
        <taxon>Apodemus</taxon>
    </lineage>
</organism>
<protein>
    <recommendedName>
        <fullName evidence="12">Methionine synthase reductase</fullName>
        <ecNumber evidence="11">1.16.1.8</ecNumber>
    </recommendedName>
</protein>
<comment type="cofactor">
    <cofactor evidence="1">
        <name>FMN</name>
        <dbReference type="ChEBI" id="CHEBI:58210"/>
    </cofactor>
</comment>
<accession>A0ABQ0FGI1</accession>
<evidence type="ECO:0000256" key="7">
    <source>
        <dbReference type="ARBA" id="ARBA00022827"/>
    </source>
</evidence>
<comment type="cofactor">
    <cofactor evidence="2">
        <name>FAD</name>
        <dbReference type="ChEBI" id="CHEBI:57692"/>
    </cofactor>
</comment>
<dbReference type="PRINTS" id="PR00369">
    <property type="entry name" value="FLAVODOXIN"/>
</dbReference>
<dbReference type="PRINTS" id="PR00371">
    <property type="entry name" value="FPNCR"/>
</dbReference>
<dbReference type="InterPro" id="IPR023173">
    <property type="entry name" value="NADPH_Cyt_P450_Rdtase_alpha"/>
</dbReference>
<dbReference type="InterPro" id="IPR017927">
    <property type="entry name" value="FAD-bd_FR_type"/>
</dbReference>
<dbReference type="PANTHER" id="PTHR19384:SF84">
    <property type="entry name" value="METHIONINE SYNTHASE REDUCTASE"/>
    <property type="match status" value="1"/>
</dbReference>
<evidence type="ECO:0000259" key="15">
    <source>
        <dbReference type="PROSITE" id="PS51384"/>
    </source>
</evidence>
<dbReference type="SUPFAM" id="SSF52343">
    <property type="entry name" value="Ferredoxin reductase-like, C-terminal NADP-linked domain"/>
    <property type="match status" value="1"/>
</dbReference>
<keyword evidence="4" id="KW-0285">Flavoprotein</keyword>
<evidence type="ECO:0000256" key="4">
    <source>
        <dbReference type="ARBA" id="ARBA00022630"/>
    </source>
</evidence>
<evidence type="ECO:0000256" key="5">
    <source>
        <dbReference type="ARBA" id="ARBA00022643"/>
    </source>
</evidence>
<dbReference type="PANTHER" id="PTHR19384">
    <property type="entry name" value="NITRIC OXIDE SYNTHASE-RELATED"/>
    <property type="match status" value="1"/>
</dbReference>
<evidence type="ECO:0000313" key="16">
    <source>
        <dbReference type="EMBL" id="GAB1298342.1"/>
    </source>
</evidence>
<name>A0ABQ0FGI1_APOSI</name>
<evidence type="ECO:0000256" key="10">
    <source>
        <dbReference type="ARBA" id="ARBA00023167"/>
    </source>
</evidence>
<feature type="compositionally biased region" description="Polar residues" evidence="13">
    <location>
        <begin position="273"/>
        <end position="284"/>
    </location>
</feature>
<evidence type="ECO:0000256" key="2">
    <source>
        <dbReference type="ARBA" id="ARBA00001974"/>
    </source>
</evidence>
<evidence type="ECO:0000256" key="12">
    <source>
        <dbReference type="ARBA" id="ARBA00040659"/>
    </source>
</evidence>
<dbReference type="InterPro" id="IPR039261">
    <property type="entry name" value="FNR_nucleotide-bd"/>
</dbReference>
<reference evidence="16 17" key="1">
    <citation type="submission" date="2024-08" db="EMBL/GenBank/DDBJ databases">
        <title>The draft genome of Apodemus speciosus.</title>
        <authorList>
            <person name="Nabeshima K."/>
            <person name="Suzuki S."/>
            <person name="Onuma M."/>
        </authorList>
    </citation>
    <scope>NUCLEOTIDE SEQUENCE [LARGE SCALE GENOMIC DNA]</scope>
    <source>
        <strain evidence="16">IB14-021</strain>
    </source>
</reference>
<dbReference type="Gene3D" id="3.40.50.360">
    <property type="match status" value="1"/>
</dbReference>
<dbReference type="InterPro" id="IPR029039">
    <property type="entry name" value="Flavoprotein-like_sf"/>
</dbReference>
<dbReference type="PROSITE" id="PS50902">
    <property type="entry name" value="FLAVODOXIN_LIKE"/>
    <property type="match status" value="1"/>
</dbReference>
<keyword evidence="8" id="KW-0521">NADP</keyword>
<feature type="domain" description="Flavodoxin-like" evidence="14">
    <location>
        <begin position="4"/>
        <end position="214"/>
    </location>
</feature>
<feature type="region of interest" description="Disordered" evidence="13">
    <location>
        <begin position="265"/>
        <end position="316"/>
    </location>
</feature>
<feature type="domain" description="FAD-binding FR-type" evidence="15">
    <location>
        <begin position="329"/>
        <end position="607"/>
    </location>
</feature>
<dbReference type="EC" id="1.16.1.8" evidence="11"/>
<dbReference type="SUPFAM" id="SSF63380">
    <property type="entry name" value="Riboflavin synthase domain-like"/>
    <property type="match status" value="1"/>
</dbReference>
<gene>
    <name evidence="16" type="ORF">APTSU1_001357800</name>
</gene>
<comment type="caution">
    <text evidence="16">The sequence shown here is derived from an EMBL/GenBank/DDBJ whole genome shotgun (WGS) entry which is preliminary data.</text>
</comment>
<dbReference type="InterPro" id="IPR001094">
    <property type="entry name" value="Flavdoxin-like"/>
</dbReference>